<dbReference type="EMBL" id="PGCI01000077">
    <property type="protein sequence ID" value="PLW42565.1"/>
    <property type="molecule type" value="Genomic_DNA"/>
</dbReference>
<dbReference type="GO" id="GO:0005576">
    <property type="term" value="C:extracellular region"/>
    <property type="evidence" value="ECO:0007669"/>
    <property type="project" value="UniProtKB-SubCell"/>
</dbReference>
<evidence type="ECO:0000256" key="8">
    <source>
        <dbReference type="ARBA" id="ARBA00023295"/>
    </source>
</evidence>
<name>A0A2N5UXT3_9BASI</name>
<dbReference type="FunFam" id="3.20.20.80:FF:000251">
    <property type="entry name" value="Uncharacterized protein"/>
    <property type="match status" value="1"/>
</dbReference>
<dbReference type="InterPro" id="IPR045053">
    <property type="entry name" value="MAN-like"/>
</dbReference>
<feature type="signal peptide" evidence="10">
    <location>
        <begin position="1"/>
        <end position="19"/>
    </location>
</feature>
<dbReference type="InterPro" id="IPR001547">
    <property type="entry name" value="Glyco_hydro_5"/>
</dbReference>
<evidence type="ECO:0000256" key="7">
    <source>
        <dbReference type="ARBA" id="ARBA00022801"/>
    </source>
</evidence>
<evidence type="ECO:0000256" key="3">
    <source>
        <dbReference type="ARBA" id="ARBA00005641"/>
    </source>
</evidence>
<keyword evidence="7" id="KW-0378">Hydrolase</keyword>
<evidence type="ECO:0000259" key="11">
    <source>
        <dbReference type="Pfam" id="PF26410"/>
    </source>
</evidence>
<dbReference type="Pfam" id="PF26410">
    <property type="entry name" value="GH5_mannosidase"/>
    <property type="match status" value="1"/>
</dbReference>
<evidence type="ECO:0000313" key="13">
    <source>
        <dbReference type="Proteomes" id="UP000235392"/>
    </source>
</evidence>
<accession>A0A2N5UXT3</accession>
<evidence type="ECO:0000313" key="12">
    <source>
        <dbReference type="EMBL" id="PLW42565.1"/>
    </source>
</evidence>
<dbReference type="PANTHER" id="PTHR31451">
    <property type="match status" value="1"/>
</dbReference>
<dbReference type="GO" id="GO:0016985">
    <property type="term" value="F:mannan endo-1,4-beta-mannosidase activity"/>
    <property type="evidence" value="ECO:0007669"/>
    <property type="project" value="UniProtKB-EC"/>
</dbReference>
<feature type="chain" id="PRO_5014866079" description="mannan endo-1,4-beta-mannosidase" evidence="10">
    <location>
        <begin position="20"/>
        <end position="590"/>
    </location>
</feature>
<evidence type="ECO:0000256" key="10">
    <source>
        <dbReference type="SAM" id="SignalP"/>
    </source>
</evidence>
<dbReference type="SUPFAM" id="SSF51445">
    <property type="entry name" value="(Trans)glycosidases"/>
    <property type="match status" value="1"/>
</dbReference>
<evidence type="ECO:0000256" key="4">
    <source>
        <dbReference type="ARBA" id="ARBA00012706"/>
    </source>
</evidence>
<dbReference type="Gene3D" id="3.20.20.80">
    <property type="entry name" value="Glycosidases"/>
    <property type="match status" value="1"/>
</dbReference>
<reference evidence="12 13" key="1">
    <citation type="submission" date="2017-11" db="EMBL/GenBank/DDBJ databases">
        <title>De novo assembly and phasing of dikaryotic genomes from two isolates of Puccinia coronata f. sp. avenae, the causal agent of oat crown rust.</title>
        <authorList>
            <person name="Miller M.E."/>
            <person name="Zhang Y."/>
            <person name="Omidvar V."/>
            <person name="Sperschneider J."/>
            <person name="Schwessinger B."/>
            <person name="Raley C."/>
            <person name="Palmer J.M."/>
            <person name="Garnica D."/>
            <person name="Upadhyaya N."/>
            <person name="Rathjen J."/>
            <person name="Taylor J.M."/>
            <person name="Park R.F."/>
            <person name="Dodds P.N."/>
            <person name="Hirsch C.D."/>
            <person name="Kianian S.F."/>
            <person name="Figueroa M."/>
        </authorList>
    </citation>
    <scope>NUCLEOTIDE SEQUENCE [LARGE SCALE GENOMIC DNA]</scope>
    <source>
        <strain evidence="12">12SD80</strain>
    </source>
</reference>
<dbReference type="AlphaFoldDB" id="A0A2N5UXT3"/>
<evidence type="ECO:0000256" key="5">
    <source>
        <dbReference type="ARBA" id="ARBA00022525"/>
    </source>
</evidence>
<evidence type="ECO:0000256" key="1">
    <source>
        <dbReference type="ARBA" id="ARBA00001678"/>
    </source>
</evidence>
<dbReference type="Proteomes" id="UP000235392">
    <property type="component" value="Unassembled WGS sequence"/>
</dbReference>
<dbReference type="EC" id="3.2.1.78" evidence="4"/>
<comment type="similarity">
    <text evidence="3">Belongs to the glycosyl hydrolase 5 (cellulase A) family.</text>
</comment>
<feature type="region of interest" description="Disordered" evidence="9">
    <location>
        <begin position="564"/>
        <end position="590"/>
    </location>
</feature>
<evidence type="ECO:0000256" key="6">
    <source>
        <dbReference type="ARBA" id="ARBA00022729"/>
    </source>
</evidence>
<protein>
    <recommendedName>
        <fullName evidence="4">mannan endo-1,4-beta-mannosidase</fullName>
        <ecNumber evidence="4">3.2.1.78</ecNumber>
    </recommendedName>
</protein>
<gene>
    <name evidence="12" type="ORF">PCASD_05293</name>
</gene>
<proteinExistence type="inferred from homology"/>
<keyword evidence="5" id="KW-0964">Secreted</keyword>
<comment type="caution">
    <text evidence="12">The sequence shown here is derived from an EMBL/GenBank/DDBJ whole genome shotgun (WGS) entry which is preliminary data.</text>
</comment>
<comment type="catalytic activity">
    <reaction evidence="1">
        <text>Random hydrolysis of (1-&gt;4)-beta-D-mannosidic linkages in mannans, galactomannans and glucomannans.</text>
        <dbReference type="EC" id="3.2.1.78"/>
    </reaction>
</comment>
<dbReference type="PANTHER" id="PTHR31451:SF39">
    <property type="entry name" value="MANNAN ENDO-1,4-BETA-MANNOSIDASE 1"/>
    <property type="match status" value="1"/>
</dbReference>
<comment type="subcellular location">
    <subcellularLocation>
        <location evidence="2">Secreted</location>
    </subcellularLocation>
</comment>
<keyword evidence="6 10" id="KW-0732">Signal</keyword>
<keyword evidence="8" id="KW-0326">Glycosidase</keyword>
<sequence length="590" mass="66315">MKILSLFCGLILTIRRIKGDLTVQSETSTLTRRQVESPDLSHSGFVYAPGDGNLYLNGELFNFRSFNAPTIFEGGEYQGRDILKSIAAFGAPVTRTYTLQIANDALENGKMPPSAGHITGWDKSSNDWIYNEDQWRTMDQMLDLSRHYGVKLIIPIINQDYGNPDLNYIGDFIDLIRHRYGIYGFKDAAKRVDFFTDKTMLEAFKKLITFFLNRVNTYSGIRYGDDKTILAFETGNEMSWKPSPNTSSQPAPAQWTIAVSQHLKTLAPKTLVMDGSYSRHPAFAWEEEALKSKYVDLFGYHFYGQGDTEAFEKLHAKVRAYGKTLVIAEHGFYKEASIWRDVYKRFNCAGTLAWSLLPHSEKSGFVTRSEGHNIHGYHVPGWRNQTSKQFDTQEEEVISATYDASYHILGREPPPKPVPGRPEAFIVSNGSHAGLSWRGEAWAAGYEVFGAEAWGREFRLISDVIPDNVEPGGIFLPLNPARPTELLHITTLKPKSDEPHKGWVDLKWCRKRSILGCQDSPQAPGSAGMDHLGNFVGKSSMKVMPIMTPLRDRNHSGGWFSVRGVSADGTPGKHSRPVFLKTGEQNDRRG</sequence>
<evidence type="ECO:0000256" key="9">
    <source>
        <dbReference type="SAM" id="MobiDB-lite"/>
    </source>
</evidence>
<organism evidence="12 13">
    <name type="scientific">Puccinia coronata f. sp. avenae</name>
    <dbReference type="NCBI Taxonomy" id="200324"/>
    <lineage>
        <taxon>Eukaryota</taxon>
        <taxon>Fungi</taxon>
        <taxon>Dikarya</taxon>
        <taxon>Basidiomycota</taxon>
        <taxon>Pucciniomycotina</taxon>
        <taxon>Pucciniomycetes</taxon>
        <taxon>Pucciniales</taxon>
        <taxon>Pucciniaceae</taxon>
        <taxon>Puccinia</taxon>
    </lineage>
</organism>
<feature type="domain" description="Glycoside hydrolase family 5" evidence="11">
    <location>
        <begin position="190"/>
        <end position="304"/>
    </location>
</feature>
<dbReference type="InterPro" id="IPR017853">
    <property type="entry name" value="GH"/>
</dbReference>
<evidence type="ECO:0000256" key="2">
    <source>
        <dbReference type="ARBA" id="ARBA00004613"/>
    </source>
</evidence>